<feature type="compositionally biased region" description="Basic and acidic residues" evidence="1">
    <location>
        <begin position="737"/>
        <end position="750"/>
    </location>
</feature>
<name>A0A1M6MHJ4_9BACT</name>
<dbReference type="Gene3D" id="3.30.420.140">
    <property type="entry name" value="YqgF/RNase H-like domain"/>
    <property type="match status" value="1"/>
</dbReference>
<dbReference type="InterPro" id="IPR023323">
    <property type="entry name" value="Tex-like_dom_sf"/>
</dbReference>
<dbReference type="GO" id="GO:0006139">
    <property type="term" value="P:nucleobase-containing compound metabolic process"/>
    <property type="evidence" value="ECO:0007669"/>
    <property type="project" value="InterPro"/>
</dbReference>
<dbReference type="GO" id="GO:0003729">
    <property type="term" value="F:mRNA binding"/>
    <property type="evidence" value="ECO:0007669"/>
    <property type="project" value="UniProtKB-ARBA"/>
</dbReference>
<dbReference type="SUPFAM" id="SSF47781">
    <property type="entry name" value="RuvA domain 2-like"/>
    <property type="match status" value="2"/>
</dbReference>
<dbReference type="Pfam" id="PF00575">
    <property type="entry name" value="S1"/>
    <property type="match status" value="1"/>
</dbReference>
<dbReference type="FunFam" id="3.30.420.140:FF:000001">
    <property type="entry name" value="RNA-binding transcriptional accessory protein"/>
    <property type="match status" value="1"/>
</dbReference>
<dbReference type="FunCoup" id="A0A1M6MHJ4">
    <property type="interactions" value="403"/>
</dbReference>
<dbReference type="CDD" id="cd05685">
    <property type="entry name" value="S1_Tex"/>
    <property type="match status" value="1"/>
</dbReference>
<dbReference type="SMART" id="SM00732">
    <property type="entry name" value="YqgFc"/>
    <property type="match status" value="1"/>
</dbReference>
<dbReference type="SUPFAM" id="SSF53098">
    <property type="entry name" value="Ribonuclease H-like"/>
    <property type="match status" value="1"/>
</dbReference>
<dbReference type="Gene3D" id="1.10.3500.10">
    <property type="entry name" value="Tex N-terminal region-like"/>
    <property type="match status" value="1"/>
</dbReference>
<dbReference type="SUPFAM" id="SSF158832">
    <property type="entry name" value="Tex N-terminal region-like"/>
    <property type="match status" value="1"/>
</dbReference>
<dbReference type="InterPro" id="IPR003029">
    <property type="entry name" value="S1_domain"/>
</dbReference>
<dbReference type="InterPro" id="IPR032639">
    <property type="entry name" value="Tex_YqgF"/>
</dbReference>
<dbReference type="EMBL" id="FQYR01000004">
    <property type="protein sequence ID" value="SHJ82924.1"/>
    <property type="molecule type" value="Genomic_DNA"/>
</dbReference>
<dbReference type="InterPro" id="IPR055179">
    <property type="entry name" value="Tex-like_central_region"/>
</dbReference>
<dbReference type="InterPro" id="IPR006641">
    <property type="entry name" value="YqgF/RNaseH-like_dom"/>
</dbReference>
<dbReference type="PROSITE" id="PS50126">
    <property type="entry name" value="S1"/>
    <property type="match status" value="1"/>
</dbReference>
<dbReference type="InParanoid" id="A0A1M6MHJ4"/>
<dbReference type="SUPFAM" id="SSF50249">
    <property type="entry name" value="Nucleic acid-binding proteins"/>
    <property type="match status" value="1"/>
</dbReference>
<dbReference type="FunFam" id="1.10.150.310:FF:000001">
    <property type="entry name" value="RNA-binding transcriptional accessory protein"/>
    <property type="match status" value="1"/>
</dbReference>
<dbReference type="Gene3D" id="2.40.50.140">
    <property type="entry name" value="Nucleic acid-binding proteins"/>
    <property type="match status" value="1"/>
</dbReference>
<dbReference type="STRING" id="1123071.SAMN02745181_2735"/>
<dbReference type="InterPro" id="IPR050437">
    <property type="entry name" value="Ribos_protein_bS1-like"/>
</dbReference>
<dbReference type="Pfam" id="PF16921">
    <property type="entry name" value="Tex_YqgF"/>
    <property type="match status" value="1"/>
</dbReference>
<dbReference type="InterPro" id="IPR012337">
    <property type="entry name" value="RNaseH-like_sf"/>
</dbReference>
<evidence type="ECO:0000256" key="1">
    <source>
        <dbReference type="SAM" id="MobiDB-lite"/>
    </source>
</evidence>
<feature type="region of interest" description="Disordered" evidence="1">
    <location>
        <begin position="717"/>
        <end position="774"/>
    </location>
</feature>
<dbReference type="Pfam" id="PF22706">
    <property type="entry name" value="Tex_central_region"/>
    <property type="match status" value="1"/>
</dbReference>
<dbReference type="Pfam" id="PF09371">
    <property type="entry name" value="Tex_N"/>
    <property type="match status" value="1"/>
</dbReference>
<evidence type="ECO:0000313" key="3">
    <source>
        <dbReference type="EMBL" id="SHJ82924.1"/>
    </source>
</evidence>
<dbReference type="FunFam" id="1.10.10.650:FF:000001">
    <property type="entry name" value="S1 RNA-binding domain 1"/>
    <property type="match status" value="1"/>
</dbReference>
<dbReference type="Proteomes" id="UP000184510">
    <property type="component" value="Unassembled WGS sequence"/>
</dbReference>
<accession>A0A1M6MHJ4</accession>
<dbReference type="Gene3D" id="1.10.10.650">
    <property type="entry name" value="RuvA domain 2-like"/>
    <property type="match status" value="1"/>
</dbReference>
<dbReference type="GO" id="GO:0006412">
    <property type="term" value="P:translation"/>
    <property type="evidence" value="ECO:0007669"/>
    <property type="project" value="TreeGrafter"/>
</dbReference>
<sequence length="774" mass="85175">MSDTPNPLDFVGRIAAELKLRDAQVASTAKLLAEGATVPFIARYRKEATGSMDEVAITTIRDRMQQLGELERRRQAIVKSLEERKLLTPELKKKVAEADTMTRLEDVFAPFRPKRRTRATMAKDKGLEPLADFIWDNRDNGSTDLETEAAKFIVESDDKEVAVPSSEEALAGARDIIAERIADDAECRAELRTLIEDTGIITSKVLMSKQEDPAAQKFKDYFDWSESLRDVPSHRLLAMRRGEKEGFLFMRISADQDSAIEILRSRFGGTRGVAADQLELALTDAYKRLLSLSLETEFRMSTKKDADAEAVRVFADNLRELLLASPLGQKRTIAIDPGFRTGCKTVVLDAQGTLQFDAVLHLTTSASQARESGMILKKMVEHYKTEVIAIGNGTASREAEAAVRAAGLPGSIPIVVVNESGASIYSASEVAREEFPDKDVTVRGAVSIGRRLMDPLSELVKIDPKSIGVGQYQHDVDQNMLKNSLDDTVISCVNGVGVEVNTASRQLLSYVSGLNSTIATNILEYRKLHGPFKSREELKQVPRFGDKTFEQAAGFLRIQGAENPLDQSAVHPERYALVEKMAADLGCSLEDLIKSSDLRKKIKLNDYVTPEVGLPTLKDILDELAKPGRDPRAKFEVFTFAEGIEKPSDLEIGMKLPGIVTNVTNFGAFVDVGVHQDGLVHISQLADKFVDDPNEVVKVGQKVNVTVTEVDLSRNRIALSMKSNPETSSRGGGGGGGRRDSGGGRPQSRDRRPRQQNQQFGGNWFDNALQNGKR</sequence>
<feature type="domain" description="S1 motif" evidence="2">
    <location>
        <begin position="653"/>
        <end position="722"/>
    </location>
</feature>
<dbReference type="RefSeq" id="WP_143184299.1">
    <property type="nucleotide sequence ID" value="NZ_FQYR01000004.1"/>
</dbReference>
<reference evidence="3 4" key="1">
    <citation type="submission" date="2016-11" db="EMBL/GenBank/DDBJ databases">
        <authorList>
            <person name="Jaros S."/>
            <person name="Januszkiewicz K."/>
            <person name="Wedrychowicz H."/>
        </authorList>
    </citation>
    <scope>NUCLEOTIDE SEQUENCE [LARGE SCALE GENOMIC DNA]</scope>
    <source>
        <strain evidence="3 4">DSM 18772</strain>
    </source>
</reference>
<gene>
    <name evidence="3" type="ORF">SAMN02745181_2735</name>
</gene>
<dbReference type="AlphaFoldDB" id="A0A1M6MHJ4"/>
<dbReference type="GO" id="GO:0003735">
    <property type="term" value="F:structural constituent of ribosome"/>
    <property type="evidence" value="ECO:0007669"/>
    <property type="project" value="TreeGrafter"/>
</dbReference>
<dbReference type="InterPro" id="IPR037027">
    <property type="entry name" value="YqgF/RNaseH-like_dom_sf"/>
</dbReference>
<dbReference type="Gene3D" id="1.10.150.310">
    <property type="entry name" value="Tex RuvX-like domain-like"/>
    <property type="match status" value="1"/>
</dbReference>
<dbReference type="InterPro" id="IPR012340">
    <property type="entry name" value="NA-bd_OB-fold"/>
</dbReference>
<keyword evidence="4" id="KW-1185">Reference proteome</keyword>
<dbReference type="PANTHER" id="PTHR10724:SF10">
    <property type="entry name" value="S1 RNA-BINDING DOMAIN-CONTAINING PROTEIN 1"/>
    <property type="match status" value="1"/>
</dbReference>
<dbReference type="PANTHER" id="PTHR10724">
    <property type="entry name" value="30S RIBOSOMAL PROTEIN S1"/>
    <property type="match status" value="1"/>
</dbReference>
<dbReference type="InterPro" id="IPR018974">
    <property type="entry name" value="Tex-like_N"/>
</dbReference>
<dbReference type="GO" id="GO:0005737">
    <property type="term" value="C:cytoplasm"/>
    <property type="evidence" value="ECO:0007669"/>
    <property type="project" value="UniProtKB-ARBA"/>
</dbReference>
<dbReference type="Pfam" id="PF12836">
    <property type="entry name" value="HHH_3"/>
    <property type="match status" value="1"/>
</dbReference>
<protein>
    <recommendedName>
        <fullName evidence="2">S1 motif domain-containing protein</fullName>
    </recommendedName>
</protein>
<dbReference type="SMART" id="SM00316">
    <property type="entry name" value="S1"/>
    <property type="match status" value="1"/>
</dbReference>
<dbReference type="OrthoDB" id="9804714at2"/>
<evidence type="ECO:0000259" key="2">
    <source>
        <dbReference type="PROSITE" id="PS50126"/>
    </source>
</evidence>
<dbReference type="InterPro" id="IPR010994">
    <property type="entry name" value="RuvA_2-like"/>
</dbReference>
<dbReference type="FunFam" id="2.40.50.140:FF:000051">
    <property type="entry name" value="RNA-binding transcriptional accessory protein"/>
    <property type="match status" value="1"/>
</dbReference>
<organism evidence="3 4">
    <name type="scientific">Rubritalea squalenifaciens DSM 18772</name>
    <dbReference type="NCBI Taxonomy" id="1123071"/>
    <lineage>
        <taxon>Bacteria</taxon>
        <taxon>Pseudomonadati</taxon>
        <taxon>Verrucomicrobiota</taxon>
        <taxon>Verrucomicrobiia</taxon>
        <taxon>Verrucomicrobiales</taxon>
        <taxon>Rubritaleaceae</taxon>
        <taxon>Rubritalea</taxon>
    </lineage>
</organism>
<dbReference type="InterPro" id="IPR023319">
    <property type="entry name" value="Tex-like_HTH_dom_sf"/>
</dbReference>
<evidence type="ECO:0000313" key="4">
    <source>
        <dbReference type="Proteomes" id="UP000184510"/>
    </source>
</evidence>
<dbReference type="Pfam" id="PF17674">
    <property type="entry name" value="HHH_9"/>
    <property type="match status" value="1"/>
</dbReference>
<dbReference type="InterPro" id="IPR044146">
    <property type="entry name" value="S1_Tex"/>
</dbReference>
<proteinExistence type="predicted"/>
<dbReference type="InterPro" id="IPR041692">
    <property type="entry name" value="HHH_9"/>
</dbReference>